<evidence type="ECO:0000259" key="2">
    <source>
        <dbReference type="Pfam" id="PF25917"/>
    </source>
</evidence>
<dbReference type="NCBIfam" id="TIGR01730">
    <property type="entry name" value="RND_mfp"/>
    <property type="match status" value="1"/>
</dbReference>
<dbReference type="InterPro" id="IPR006143">
    <property type="entry name" value="RND_pump_MFP"/>
</dbReference>
<dbReference type="EMBL" id="FXTA01000007">
    <property type="protein sequence ID" value="SMO92850.1"/>
    <property type="molecule type" value="Genomic_DNA"/>
</dbReference>
<feature type="domain" description="Multidrug resistance protein MdtA-like barrel-sandwich hybrid" evidence="2">
    <location>
        <begin position="78"/>
        <end position="205"/>
    </location>
</feature>
<organism evidence="4 5">
    <name type="scientific">Flavobacterium resistens</name>
    <dbReference type="NCBI Taxonomy" id="443612"/>
    <lineage>
        <taxon>Bacteria</taxon>
        <taxon>Pseudomonadati</taxon>
        <taxon>Bacteroidota</taxon>
        <taxon>Flavobacteriia</taxon>
        <taxon>Flavobacteriales</taxon>
        <taxon>Flavobacteriaceae</taxon>
        <taxon>Flavobacterium</taxon>
    </lineage>
</organism>
<reference evidence="4 5" key="1">
    <citation type="submission" date="2017-05" db="EMBL/GenBank/DDBJ databases">
        <authorList>
            <person name="Varghese N."/>
            <person name="Submissions S."/>
        </authorList>
    </citation>
    <scope>NUCLEOTIDE SEQUENCE [LARGE SCALE GENOMIC DNA]</scope>
    <source>
        <strain evidence="4 5">DSM 19382</strain>
    </source>
</reference>
<sequence>MNIIIYSKIKTLRNLSFFIGISLLFYNCAKSKAAEEPSMEKKVYVAEKNEVVTVVLKNESFQKELISNGKIVAAQKNSIQFEVSDKLEHLYVKNGDFVHKGQVLANLNPFKYQQRVARAEIELKKAKFQFEDMLVGRGIFTTRRDSIPRDIYEMVASRSGYDVALLEFKTAQFELKSTKIIAPFSGKVANMESRVYENVSAGKDFMTLIDDGFFEVEFHMIESEMSDVALNSRVQMIPFALGKTYSGHISSINPLIDKNGTILVKAVVKNDGKLTEGMNVKVRIQKEIKGQLVVPKSAVVLRDNQEVLFKVINGRAYWTYVKTTLENSSSYSVIAHPDKSSSSLAPGDTIIVSGNLNLAHDSEVVVSPNEKN</sequence>
<dbReference type="GO" id="GO:0015562">
    <property type="term" value="F:efflux transmembrane transporter activity"/>
    <property type="evidence" value="ECO:0007669"/>
    <property type="project" value="TreeGrafter"/>
</dbReference>
<name>A0A521FBD5_9FLAO</name>
<dbReference type="Gene3D" id="2.40.30.170">
    <property type="match status" value="1"/>
</dbReference>
<dbReference type="Proteomes" id="UP000317289">
    <property type="component" value="Unassembled WGS sequence"/>
</dbReference>
<evidence type="ECO:0000256" key="1">
    <source>
        <dbReference type="ARBA" id="ARBA00009477"/>
    </source>
</evidence>
<evidence type="ECO:0000313" key="3">
    <source>
        <dbReference type="EMBL" id="MRX70070.1"/>
    </source>
</evidence>
<dbReference type="Gene3D" id="2.40.50.100">
    <property type="match status" value="1"/>
</dbReference>
<keyword evidence="6" id="KW-1185">Reference proteome</keyword>
<dbReference type="PANTHER" id="PTHR30469">
    <property type="entry name" value="MULTIDRUG RESISTANCE PROTEIN MDTA"/>
    <property type="match status" value="1"/>
</dbReference>
<evidence type="ECO:0000313" key="6">
    <source>
        <dbReference type="Proteomes" id="UP000468990"/>
    </source>
</evidence>
<dbReference type="InterPro" id="IPR058625">
    <property type="entry name" value="MdtA-like_BSH"/>
</dbReference>
<dbReference type="PANTHER" id="PTHR30469:SF15">
    <property type="entry name" value="HLYD FAMILY OF SECRETION PROTEINS"/>
    <property type="match status" value="1"/>
</dbReference>
<comment type="similarity">
    <text evidence="1">Belongs to the membrane fusion protein (MFP) (TC 8.A.1) family.</text>
</comment>
<evidence type="ECO:0000313" key="4">
    <source>
        <dbReference type="EMBL" id="SMO92850.1"/>
    </source>
</evidence>
<dbReference type="RefSeq" id="WP_154275393.1">
    <property type="nucleotide sequence ID" value="NZ_FXTA01000007.1"/>
</dbReference>
<dbReference type="Gene3D" id="2.40.420.20">
    <property type="match status" value="1"/>
</dbReference>
<dbReference type="SUPFAM" id="SSF111369">
    <property type="entry name" value="HlyD-like secretion proteins"/>
    <property type="match status" value="1"/>
</dbReference>
<dbReference type="Pfam" id="PF25917">
    <property type="entry name" value="BSH_RND"/>
    <property type="match status" value="1"/>
</dbReference>
<dbReference type="EMBL" id="WKKG01000011">
    <property type="protein sequence ID" value="MRX70070.1"/>
    <property type="molecule type" value="Genomic_DNA"/>
</dbReference>
<dbReference type="AlphaFoldDB" id="A0A521FBD5"/>
<evidence type="ECO:0000313" key="5">
    <source>
        <dbReference type="Proteomes" id="UP000317289"/>
    </source>
</evidence>
<reference evidence="3 6" key="2">
    <citation type="submission" date="2019-11" db="EMBL/GenBank/DDBJ databases">
        <title>Flavobacterium resistens genome.</title>
        <authorList>
            <person name="Wilson V.M."/>
            <person name="Newman J.D."/>
        </authorList>
    </citation>
    <scope>NUCLEOTIDE SEQUENCE [LARGE SCALE GENOMIC DNA]</scope>
    <source>
        <strain evidence="3 6">DSM 19382</strain>
    </source>
</reference>
<proteinExistence type="inferred from homology"/>
<accession>A0A521FBD5</accession>
<dbReference type="Proteomes" id="UP000468990">
    <property type="component" value="Unassembled WGS sequence"/>
</dbReference>
<protein>
    <submittedName>
        <fullName evidence="3">Efflux RND transporter periplasmic adaptor subunit</fullName>
    </submittedName>
    <submittedName>
        <fullName evidence="4">RND family efflux transporter, MFP subunit</fullName>
    </submittedName>
</protein>
<dbReference type="GO" id="GO:1990281">
    <property type="term" value="C:efflux pump complex"/>
    <property type="evidence" value="ECO:0007669"/>
    <property type="project" value="TreeGrafter"/>
</dbReference>
<gene>
    <name evidence="3" type="ORF">GJU42_19025</name>
    <name evidence="4" type="ORF">SAMN06265349_10793</name>
</gene>
<dbReference type="Gene3D" id="1.10.287.470">
    <property type="entry name" value="Helix hairpin bin"/>
    <property type="match status" value="1"/>
</dbReference>